<sequence>MMSTASLKGYTWPESTVDVERGRVAMFAKAIGETDPVYFDVEAARAAGHPDLLAPPTFVFGLDLEHSDTLGVLEAHGVNLSAVLHGEQRFTYHREVHAGDSLTLQAEFTDYYAKRGGALEFLVRRSQLTSAGELVAEMESVSVIRNGASS</sequence>
<dbReference type="InterPro" id="IPR029069">
    <property type="entry name" value="HotDog_dom_sf"/>
</dbReference>
<gene>
    <name evidence="2" type="ordered locus">Mmcs_1540</name>
</gene>
<dbReference type="PIRSF" id="PIRSF018072">
    <property type="entry name" value="UCP018072"/>
    <property type="match status" value="1"/>
</dbReference>
<dbReference type="AlphaFoldDB" id="A0A5Q5BHH0"/>
<dbReference type="EMBL" id="CP000384">
    <property type="protein sequence ID" value="ABG07651.1"/>
    <property type="molecule type" value="Genomic_DNA"/>
</dbReference>
<dbReference type="InterPro" id="IPR039569">
    <property type="entry name" value="FAS1-like_DH_region"/>
</dbReference>
<dbReference type="SUPFAM" id="SSF54637">
    <property type="entry name" value="Thioesterase/thiol ester dehydrase-isomerase"/>
    <property type="match status" value="1"/>
</dbReference>
<dbReference type="KEGG" id="mmc:Mmcs_1540"/>
<organism evidence="2">
    <name type="scientific">Mycobacterium sp. (strain MCS)</name>
    <dbReference type="NCBI Taxonomy" id="164756"/>
    <lineage>
        <taxon>Bacteria</taxon>
        <taxon>Bacillati</taxon>
        <taxon>Actinomycetota</taxon>
        <taxon>Actinomycetes</taxon>
        <taxon>Mycobacteriales</taxon>
        <taxon>Mycobacteriaceae</taxon>
        <taxon>Mycobacterium</taxon>
    </lineage>
</organism>
<feature type="domain" description="FAS1-like dehydratase" evidence="1">
    <location>
        <begin position="8"/>
        <end position="138"/>
    </location>
</feature>
<protein>
    <recommendedName>
        <fullName evidence="1">FAS1-like dehydratase domain-containing protein</fullName>
    </recommendedName>
</protein>
<name>A0A5Q5BHH0_MYCSS</name>
<evidence type="ECO:0000313" key="2">
    <source>
        <dbReference type="EMBL" id="ABG07651.1"/>
    </source>
</evidence>
<accession>A0A5Q5BHH0</accession>
<dbReference type="Gene3D" id="3.10.129.10">
    <property type="entry name" value="Hotdog Thioesterase"/>
    <property type="match status" value="1"/>
</dbReference>
<evidence type="ECO:0000259" key="1">
    <source>
        <dbReference type="Pfam" id="PF13452"/>
    </source>
</evidence>
<proteinExistence type="predicted"/>
<dbReference type="CDD" id="cd03441">
    <property type="entry name" value="R_hydratase_like"/>
    <property type="match status" value="1"/>
</dbReference>
<dbReference type="Pfam" id="PF13452">
    <property type="entry name" value="FAS1_DH_region"/>
    <property type="match status" value="1"/>
</dbReference>
<reference evidence="2" key="1">
    <citation type="submission" date="2006-06" db="EMBL/GenBank/DDBJ databases">
        <title>Complete sequence of chromosome of Mycobacterium sp. MCS.</title>
        <authorList>
            <consortium name="US DOE Joint Genome Institute"/>
            <person name="Copeland A."/>
            <person name="Lucas S."/>
            <person name="Lapidus A."/>
            <person name="Barry K."/>
            <person name="Detter J.C."/>
            <person name="Glavina del Rio T."/>
            <person name="Hammon N."/>
            <person name="Israni S."/>
            <person name="Dalin E."/>
            <person name="Tice H."/>
            <person name="Pitluck S."/>
            <person name="Martinez M."/>
            <person name="Schmutz J."/>
            <person name="Larimer F."/>
            <person name="Land M."/>
            <person name="Hauser L."/>
            <person name="Kyrpides N."/>
            <person name="Kim E."/>
            <person name="Miller C.D."/>
            <person name="Hughes J.E."/>
            <person name="Anderson A.J."/>
            <person name="Sims R.C."/>
            <person name="Richardson P."/>
        </authorList>
    </citation>
    <scope>NUCLEOTIDE SEQUENCE [LARGE SCALE GENOMIC DNA]</scope>
    <source>
        <strain evidence="2">MCS</strain>
    </source>
</reference>
<dbReference type="InterPro" id="IPR016709">
    <property type="entry name" value="HadA-like"/>
</dbReference>